<evidence type="ECO:0000313" key="11">
    <source>
        <dbReference type="Proteomes" id="UP000663181"/>
    </source>
</evidence>
<keyword evidence="4 7" id="KW-1133">Transmembrane helix</keyword>
<proteinExistence type="inferred from homology"/>
<comment type="similarity">
    <text evidence="6">Belongs to the ABC-4 integral membrane protein family.</text>
</comment>
<evidence type="ECO:0000256" key="4">
    <source>
        <dbReference type="ARBA" id="ARBA00022989"/>
    </source>
</evidence>
<accession>A0ABX7GTQ2</accession>
<keyword evidence="11" id="KW-1185">Reference proteome</keyword>
<reference evidence="10 11" key="1">
    <citation type="submission" date="2020-10" db="EMBL/GenBank/DDBJ databases">
        <title>Phylogeny of dyella-like bacteria.</title>
        <authorList>
            <person name="Fu J."/>
        </authorList>
    </citation>
    <scope>NUCLEOTIDE SEQUENCE [LARGE SCALE GENOMIC DNA]</scope>
    <source>
        <strain evidence="10 11">DHOB09</strain>
    </source>
</reference>
<organism evidence="10 11">
    <name type="scientific">Dyella caseinilytica</name>
    <dbReference type="NCBI Taxonomy" id="1849581"/>
    <lineage>
        <taxon>Bacteria</taxon>
        <taxon>Pseudomonadati</taxon>
        <taxon>Pseudomonadota</taxon>
        <taxon>Gammaproteobacteria</taxon>
        <taxon>Lysobacterales</taxon>
        <taxon>Rhodanobacteraceae</taxon>
        <taxon>Dyella</taxon>
    </lineage>
</organism>
<evidence type="ECO:0000256" key="6">
    <source>
        <dbReference type="ARBA" id="ARBA00038076"/>
    </source>
</evidence>
<dbReference type="PANTHER" id="PTHR30572">
    <property type="entry name" value="MEMBRANE COMPONENT OF TRANSPORTER-RELATED"/>
    <property type="match status" value="1"/>
</dbReference>
<evidence type="ECO:0000256" key="7">
    <source>
        <dbReference type="SAM" id="Phobius"/>
    </source>
</evidence>
<name>A0ABX7GTQ2_9GAMM</name>
<evidence type="ECO:0000256" key="3">
    <source>
        <dbReference type="ARBA" id="ARBA00022692"/>
    </source>
</evidence>
<dbReference type="PANTHER" id="PTHR30572:SF4">
    <property type="entry name" value="ABC TRANSPORTER PERMEASE YTRF"/>
    <property type="match status" value="1"/>
</dbReference>
<evidence type="ECO:0000256" key="5">
    <source>
        <dbReference type="ARBA" id="ARBA00023136"/>
    </source>
</evidence>
<comment type="subcellular location">
    <subcellularLocation>
        <location evidence="1">Cell membrane</location>
        <topology evidence="1">Multi-pass membrane protein</topology>
    </subcellularLocation>
</comment>
<dbReference type="InterPro" id="IPR025857">
    <property type="entry name" value="MacB_PCD"/>
</dbReference>
<dbReference type="Pfam" id="PF02687">
    <property type="entry name" value="FtsX"/>
    <property type="match status" value="1"/>
</dbReference>
<evidence type="ECO:0000313" key="10">
    <source>
        <dbReference type="EMBL" id="QRN53839.1"/>
    </source>
</evidence>
<dbReference type="InterPro" id="IPR003838">
    <property type="entry name" value="ABC3_permease_C"/>
</dbReference>
<keyword evidence="2" id="KW-1003">Cell membrane</keyword>
<keyword evidence="5 7" id="KW-0472">Membrane</keyword>
<feature type="domain" description="ABC3 transporter permease C-terminal" evidence="8">
    <location>
        <begin position="270"/>
        <end position="379"/>
    </location>
</feature>
<protein>
    <submittedName>
        <fullName evidence="10">ABC transporter permease</fullName>
    </submittedName>
</protein>
<feature type="transmembrane region" description="Helical" evidence="7">
    <location>
        <begin position="349"/>
        <end position="369"/>
    </location>
</feature>
<evidence type="ECO:0000256" key="1">
    <source>
        <dbReference type="ARBA" id="ARBA00004651"/>
    </source>
</evidence>
<keyword evidence="3 7" id="KW-0812">Transmembrane</keyword>
<dbReference type="Pfam" id="PF12704">
    <property type="entry name" value="MacB_PCD"/>
    <property type="match status" value="1"/>
</dbReference>
<evidence type="ECO:0000256" key="2">
    <source>
        <dbReference type="ARBA" id="ARBA00022475"/>
    </source>
</evidence>
<sequence length="384" mass="41822">MIVIEIALTCAVLCNAISMIGQRRYELNISNSIDETSLSIITIKGADPGQVNSELPKNVEILRSIAHVQDAAAVNSVPFSGNSWVSGLSTTPPEATPRTLEASLYLVTHGGMSALGTQIISGRDFDESDFNDATVNENHSPTAHVALVSKTYAESAWPQQQVLGKVLYLGDNAYTVIGVVADVAAPVVRDGAKTQNFATVFFPTAPIPDIFYYVVRSNPKAVELVTKTAEQELARANPNALVQGRTFSSIRNTYFDTQRSMVWTLTGVCLVMLIVTGFGIVGLTSYWVHQRRVQIGIRRALGATRADIAAYFRLENFLIVSAGIVLGMSLAYGWNLYFSQYFELVRLAWYYFPLAAAMLWVIGQVAVSVPARRAASIAPISAMR</sequence>
<feature type="transmembrane region" description="Helical" evidence="7">
    <location>
        <begin position="317"/>
        <end position="337"/>
    </location>
</feature>
<evidence type="ECO:0000259" key="8">
    <source>
        <dbReference type="Pfam" id="PF02687"/>
    </source>
</evidence>
<evidence type="ECO:0000259" key="9">
    <source>
        <dbReference type="Pfam" id="PF12704"/>
    </source>
</evidence>
<feature type="transmembrane region" description="Helical" evidence="7">
    <location>
        <begin position="261"/>
        <end position="288"/>
    </location>
</feature>
<dbReference type="InterPro" id="IPR050250">
    <property type="entry name" value="Macrolide_Exporter_MacB"/>
</dbReference>
<feature type="domain" description="MacB-like periplasmic core" evidence="9">
    <location>
        <begin position="16"/>
        <end position="205"/>
    </location>
</feature>
<dbReference type="RefSeq" id="WP_188796125.1">
    <property type="nucleotide sequence ID" value="NZ_BMIZ01000001.1"/>
</dbReference>
<dbReference type="Proteomes" id="UP000663181">
    <property type="component" value="Chromosome"/>
</dbReference>
<dbReference type="EMBL" id="CP064030">
    <property type="protein sequence ID" value="QRN53839.1"/>
    <property type="molecule type" value="Genomic_DNA"/>
</dbReference>
<gene>
    <name evidence="10" type="ORF">ISN74_21005</name>
</gene>